<dbReference type="Proteomes" id="UP001500552">
    <property type="component" value="Unassembled WGS sequence"/>
</dbReference>
<proteinExistence type="predicted"/>
<dbReference type="CDD" id="cd03801">
    <property type="entry name" value="GT4_PimA-like"/>
    <property type="match status" value="1"/>
</dbReference>
<reference evidence="3" key="1">
    <citation type="journal article" date="2019" name="Int. J. Syst. Evol. Microbiol.">
        <title>The Global Catalogue of Microorganisms (GCM) 10K type strain sequencing project: providing services to taxonomists for standard genome sequencing and annotation.</title>
        <authorList>
            <consortium name="The Broad Institute Genomics Platform"/>
            <consortium name="The Broad Institute Genome Sequencing Center for Infectious Disease"/>
            <person name="Wu L."/>
            <person name="Ma J."/>
        </authorList>
    </citation>
    <scope>NUCLEOTIDE SEQUENCE [LARGE SCALE GENOMIC DNA]</scope>
    <source>
        <strain evidence="3">JCM 17926</strain>
    </source>
</reference>
<name>A0ABP8M042_9BACT</name>
<comment type="caution">
    <text evidence="2">The sequence shown here is derived from an EMBL/GenBank/DDBJ whole genome shotgun (WGS) entry which is preliminary data.</text>
</comment>
<dbReference type="EMBL" id="BAABHC010000024">
    <property type="protein sequence ID" value="GAA4439510.1"/>
    <property type="molecule type" value="Genomic_DNA"/>
</dbReference>
<evidence type="ECO:0000313" key="2">
    <source>
        <dbReference type="EMBL" id="GAA4439510.1"/>
    </source>
</evidence>
<feature type="domain" description="Glycosyl transferase family 1" evidence="1">
    <location>
        <begin position="241"/>
        <end position="378"/>
    </location>
</feature>
<dbReference type="RefSeq" id="WP_345160947.1">
    <property type="nucleotide sequence ID" value="NZ_BAABHC010000024.1"/>
</dbReference>
<dbReference type="PANTHER" id="PTHR12526">
    <property type="entry name" value="GLYCOSYLTRANSFERASE"/>
    <property type="match status" value="1"/>
</dbReference>
<dbReference type="InterPro" id="IPR001296">
    <property type="entry name" value="Glyco_trans_1"/>
</dbReference>
<dbReference type="SUPFAM" id="SSF53756">
    <property type="entry name" value="UDP-Glycosyltransferase/glycogen phosphorylase"/>
    <property type="match status" value="1"/>
</dbReference>
<dbReference type="Gene3D" id="3.40.50.2000">
    <property type="entry name" value="Glycogen Phosphorylase B"/>
    <property type="match status" value="2"/>
</dbReference>
<protein>
    <recommendedName>
        <fullName evidence="1">Glycosyl transferase family 1 domain-containing protein</fullName>
    </recommendedName>
</protein>
<dbReference type="Pfam" id="PF00534">
    <property type="entry name" value="Glycos_transf_1"/>
    <property type="match status" value="1"/>
</dbReference>
<evidence type="ECO:0000259" key="1">
    <source>
        <dbReference type="Pfam" id="PF00534"/>
    </source>
</evidence>
<gene>
    <name evidence="2" type="ORF">GCM10023188_35930</name>
</gene>
<organism evidence="2 3">
    <name type="scientific">Pontibacter saemangeumensis</name>
    <dbReference type="NCBI Taxonomy" id="1084525"/>
    <lineage>
        <taxon>Bacteria</taxon>
        <taxon>Pseudomonadati</taxon>
        <taxon>Bacteroidota</taxon>
        <taxon>Cytophagia</taxon>
        <taxon>Cytophagales</taxon>
        <taxon>Hymenobacteraceae</taxon>
        <taxon>Pontibacter</taxon>
    </lineage>
</organism>
<evidence type="ECO:0000313" key="3">
    <source>
        <dbReference type="Proteomes" id="UP001500552"/>
    </source>
</evidence>
<accession>A0ABP8M042</accession>
<sequence length="417" mass="46589">MIIFSHPTGNANVRAAAIGLLDKSLLGNFYTSISTFPGDSLHRISTLSLFSEVSRRSFDPRLKSLTKMWPWREAGRLIASKAGLSKLVQHETGSFCIDAVYQSLDRRVARNLQKRARIGTNAIYAYEDGAYYSFKEAKRLNLECFYDLPIGYWRAAKRLLEKERFLKPEWAPTLVSFMDSDLKLANKDEELRFADRIFVASNFTASTLREFPGTLCPVEVIPYGFPPVSTGKDYTFFSKRRPLKLLFVGGLSQRKGIADLFAAVEALRNHVELTIVGLKPECCNCPALDTALAKHKWIPSMSHADILSLMQVQDVLVFPSLFEGFGLVITESMSQGTPVITTDRTAGPDLIEHGRNGWLVEAGSAQALQATIEELILRPSVISEVGKLAMDTAGRRPWELYGQELAMAIEKHLYTVV</sequence>
<keyword evidence="3" id="KW-1185">Reference proteome</keyword>